<evidence type="ECO:0000313" key="8">
    <source>
        <dbReference type="Proteomes" id="UP000253999"/>
    </source>
</evidence>
<dbReference type="KEGG" id="hpaa:E5Q53_06255"/>
<keyword evidence="4" id="KW-0408">Iron</keyword>
<dbReference type="GO" id="GO:0046872">
    <property type="term" value="F:metal ion binding"/>
    <property type="evidence" value="ECO:0007669"/>
    <property type="project" value="UniProtKB-KW"/>
</dbReference>
<evidence type="ECO:0000256" key="4">
    <source>
        <dbReference type="ARBA" id="ARBA00023004"/>
    </source>
</evidence>
<protein>
    <recommendedName>
        <fullName evidence="5">Hemerythrin-like domain-containing protein</fullName>
    </recommendedName>
</protein>
<dbReference type="Gene3D" id="1.20.120.520">
    <property type="entry name" value="nmb1532 protein domain like"/>
    <property type="match status" value="1"/>
</dbReference>
<dbReference type="GO" id="GO:0005737">
    <property type="term" value="C:cytoplasm"/>
    <property type="evidence" value="ECO:0007669"/>
    <property type="project" value="UniProtKB-SubCell"/>
</dbReference>
<proteinExistence type="predicted"/>
<evidence type="ECO:0000259" key="5">
    <source>
        <dbReference type="Pfam" id="PF01814"/>
    </source>
</evidence>
<dbReference type="Proteomes" id="UP000323974">
    <property type="component" value="Chromosome"/>
</dbReference>
<evidence type="ECO:0000313" key="6">
    <source>
        <dbReference type="EMBL" id="QEN11063.1"/>
    </source>
</evidence>
<name>A0A369Z4T0_HAEPH</name>
<dbReference type="EMBL" id="QEQD01000013">
    <property type="protein sequence ID" value="RDF00037.1"/>
    <property type="molecule type" value="Genomic_DNA"/>
</dbReference>
<organism evidence="7 8">
    <name type="scientific">Haemophilus parahaemolyticus</name>
    <dbReference type="NCBI Taxonomy" id="735"/>
    <lineage>
        <taxon>Bacteria</taxon>
        <taxon>Pseudomonadati</taxon>
        <taxon>Pseudomonadota</taxon>
        <taxon>Gammaproteobacteria</taxon>
        <taxon>Pasteurellales</taxon>
        <taxon>Pasteurellaceae</taxon>
        <taxon>Haemophilus</taxon>
    </lineage>
</organism>
<dbReference type="PANTHER" id="PTHR36438:SF1">
    <property type="entry name" value="IRON-SULFUR CLUSTER REPAIR PROTEIN YTFE"/>
    <property type="match status" value="1"/>
</dbReference>
<evidence type="ECO:0000313" key="9">
    <source>
        <dbReference type="Proteomes" id="UP000323974"/>
    </source>
</evidence>
<sequence>MSFEITAFSTCPLGEIIDYILPNFHQKHRLELPVLIELAEKVENRHADHPACPKGLAEVIRKVYDDLTMHMMKEEQVLFPLINSGRGPMAAAPISVMEAEHAEAHNDLEDIAALTHNFTLPEGACTSWTNLYNGLKTFATDLTNHTELENEVLFVRALRGDQA</sequence>
<dbReference type="InterPro" id="IPR012312">
    <property type="entry name" value="Hemerythrin-like"/>
</dbReference>
<dbReference type="STRING" id="735.B0185_09010"/>
<reference evidence="7 8" key="1">
    <citation type="submission" date="2018-05" db="EMBL/GenBank/DDBJ databases">
        <title>Draft Genome Sequences for a Diverse set of 7 Haemophilus Species.</title>
        <authorList>
            <person name="Nichols M."/>
            <person name="Topaz N."/>
            <person name="Wang X."/>
            <person name="Wang X."/>
            <person name="Boxrud D."/>
        </authorList>
    </citation>
    <scope>NUCLEOTIDE SEQUENCE [LARGE SCALE GENOMIC DNA]</scope>
    <source>
        <strain evidence="7 8">C2010039593</strain>
    </source>
</reference>
<accession>A0A369Z4T0</accession>
<dbReference type="GeneID" id="78224706"/>
<dbReference type="InterPro" id="IPR019903">
    <property type="entry name" value="RIC_family"/>
</dbReference>
<dbReference type="Pfam" id="PF01814">
    <property type="entry name" value="Hemerythrin"/>
    <property type="match status" value="1"/>
</dbReference>
<dbReference type="EMBL" id="CP038817">
    <property type="protein sequence ID" value="QEN11063.1"/>
    <property type="molecule type" value="Genomic_DNA"/>
</dbReference>
<dbReference type="AlphaFoldDB" id="A0A369Z4T0"/>
<evidence type="ECO:0000313" key="7">
    <source>
        <dbReference type="EMBL" id="RDF00037.1"/>
    </source>
</evidence>
<feature type="domain" description="Hemerythrin-like" evidence="5">
    <location>
        <begin position="20"/>
        <end position="155"/>
    </location>
</feature>
<keyword evidence="3" id="KW-0479">Metal-binding</keyword>
<evidence type="ECO:0000256" key="2">
    <source>
        <dbReference type="ARBA" id="ARBA00022490"/>
    </source>
</evidence>
<evidence type="ECO:0000256" key="3">
    <source>
        <dbReference type="ARBA" id="ARBA00022723"/>
    </source>
</evidence>
<gene>
    <name evidence="7" type="ORF">DPV98_10285</name>
    <name evidence="6" type="ORF">E5Q53_06255</name>
</gene>
<comment type="subcellular location">
    <subcellularLocation>
        <location evidence="1">Cytoplasm</location>
    </subcellularLocation>
</comment>
<evidence type="ECO:0000256" key="1">
    <source>
        <dbReference type="ARBA" id="ARBA00004496"/>
    </source>
</evidence>
<dbReference type="RefSeq" id="WP_005705182.1">
    <property type="nucleotide sequence ID" value="NZ_CAUPAH010000032.1"/>
</dbReference>
<dbReference type="Proteomes" id="UP000253999">
    <property type="component" value="Unassembled WGS sequence"/>
</dbReference>
<dbReference type="PANTHER" id="PTHR36438">
    <property type="entry name" value="IRON-SULFUR CLUSTER REPAIR PROTEIN YTFE"/>
    <property type="match status" value="1"/>
</dbReference>
<reference evidence="6 9" key="2">
    <citation type="submission" date="2019-04" db="EMBL/GenBank/DDBJ databases">
        <title>Complete Genome and Methylome Analysis of Haemophilus haemolyticus NEB129.</title>
        <authorList>
            <person name="Fomenkov A."/>
            <person name="Roberts R.J."/>
            <person name="Anton B.P."/>
            <person name="Vincze T."/>
        </authorList>
    </citation>
    <scope>NUCLEOTIDE SEQUENCE [LARGE SCALE GENOMIC DNA]</scope>
    <source>
        <strain evidence="6 9">NEB129</strain>
    </source>
</reference>
<keyword evidence="2" id="KW-0963">Cytoplasm</keyword>